<dbReference type="GO" id="GO:0140359">
    <property type="term" value="F:ABC-type transporter activity"/>
    <property type="evidence" value="ECO:0007669"/>
    <property type="project" value="InterPro"/>
</dbReference>
<feature type="transmembrane region" description="Helical" evidence="8">
    <location>
        <begin position="712"/>
        <end position="731"/>
    </location>
</feature>
<feature type="transmembrane region" description="Helical" evidence="8">
    <location>
        <begin position="118"/>
        <end position="139"/>
    </location>
</feature>
<keyword evidence="2" id="KW-0813">Transport</keyword>
<keyword evidence="7 8" id="KW-0472">Membrane</keyword>
<feature type="transmembrane region" description="Helical" evidence="8">
    <location>
        <begin position="560"/>
        <end position="579"/>
    </location>
</feature>
<feature type="transmembrane region" description="Helical" evidence="8">
    <location>
        <begin position="682"/>
        <end position="700"/>
    </location>
</feature>
<evidence type="ECO:0000256" key="2">
    <source>
        <dbReference type="ARBA" id="ARBA00022448"/>
    </source>
</evidence>
<keyword evidence="6 8" id="KW-1133">Transmembrane helix</keyword>
<dbReference type="GO" id="GO:0005524">
    <property type="term" value="F:ATP binding"/>
    <property type="evidence" value="ECO:0007669"/>
    <property type="project" value="UniProtKB-KW"/>
</dbReference>
<dbReference type="CDD" id="cd03213">
    <property type="entry name" value="ABCG_EPDR"/>
    <property type="match status" value="1"/>
</dbReference>
<dbReference type="PROSITE" id="PS00211">
    <property type="entry name" value="ABC_TRANSPORTER_1"/>
    <property type="match status" value="1"/>
</dbReference>
<dbReference type="AlphaFoldDB" id="A0A3N4KTI1"/>
<keyword evidence="5" id="KW-0067">ATP-binding</keyword>
<sequence>MAEVPVNSTCLSGGVGVVLTRSESCSLGFYCPNNTEIHPPEYCPPTPECQIIRMGGSSCEPQGLYEPIVCPSGSYCPEGGKEKIKCPAGHWCPAGSFEPLKCKIGTICREGSSNKRPVIGFGISVVIDIILIIMLFGGVGGKRTIKQACNGSGLPTQSVTPVAKGSELSMSETTVGKNIVSDVNPDKVLPVSDIETNHVVDVEELMEETNEELKKLVESFEKCIDGNHVGLSFDFQELGLTLRNGRQLLADINGSIERGSMWGVMGPSGAGKTTFINVLMGKIDKTSGSLFVNGVKEDMKVYKRIIGYVPQDDVVLAELSVRQNILHSARVRLPSSWSESMIQDHVDRIISCLSLTHIQHSLVGDAIRPVISGGQRKRVNIGIELAAAPMALFCDEPTSGLDSTAALQVVKLLQAISKLGVTVVSVIHQPRTEIFECLDNILLISDGRPLWQGGRADMITYFKSHGFSFKPTFNPADIVMDIISGQGHRHRTLPREDEIQYLISEWQTSKPSKPLPTTNTAEESNALAKTIKKRGAYWYKQVWYCFVRSLIQQRRQTSEFYLEIFVGAIAGAFMGLATMREKGYLFHGIYREPNELLSSALQYIKIPQIGMLTCTAIGIAGGPGGVKVFGEEKQIYWRETASGHSRSAYYVGKVLSTIFRIAFSSLHFVSLFTLLGTPSMDFGHNYLCCMVYFYCIYGLASCMSMITRRQNGALVSVIAGLVTGIMCGYGPTLADVKRWHLEWFWRMSPATWFVEAYFTGNVDLFSYLYDVEHASKVTGYTLNRYAVDIGMMLAIGTVYRVIAYVGLISLRRDKQR</sequence>
<protein>
    <recommendedName>
        <fullName evidence="9">ABC transporter domain-containing protein</fullName>
    </recommendedName>
</protein>
<dbReference type="SMART" id="SM00382">
    <property type="entry name" value="AAA"/>
    <property type="match status" value="1"/>
</dbReference>
<keyword evidence="11" id="KW-1185">Reference proteome</keyword>
<comment type="subcellular location">
    <subcellularLocation>
        <location evidence="1">Membrane</location>
        <topology evidence="1">Multi-pass membrane protein</topology>
    </subcellularLocation>
</comment>
<feature type="transmembrane region" description="Helical" evidence="8">
    <location>
        <begin position="654"/>
        <end position="676"/>
    </location>
</feature>
<dbReference type="InterPro" id="IPR017871">
    <property type="entry name" value="ABC_transporter-like_CS"/>
</dbReference>
<dbReference type="InterPro" id="IPR003439">
    <property type="entry name" value="ABC_transporter-like_ATP-bd"/>
</dbReference>
<keyword evidence="4" id="KW-0547">Nucleotide-binding</keyword>
<evidence type="ECO:0000313" key="10">
    <source>
        <dbReference type="EMBL" id="RPB13820.1"/>
    </source>
</evidence>
<evidence type="ECO:0000259" key="9">
    <source>
        <dbReference type="PROSITE" id="PS50893"/>
    </source>
</evidence>
<proteinExistence type="predicted"/>
<keyword evidence="3 8" id="KW-0812">Transmembrane</keyword>
<evidence type="ECO:0000256" key="5">
    <source>
        <dbReference type="ARBA" id="ARBA00022840"/>
    </source>
</evidence>
<gene>
    <name evidence="10" type="ORF">P167DRAFT_552920</name>
</gene>
<feature type="domain" description="ABC transporter" evidence="9">
    <location>
        <begin position="233"/>
        <end position="471"/>
    </location>
</feature>
<dbReference type="Gene3D" id="3.40.50.300">
    <property type="entry name" value="P-loop containing nucleotide triphosphate hydrolases"/>
    <property type="match status" value="1"/>
</dbReference>
<dbReference type="Proteomes" id="UP000277580">
    <property type="component" value="Unassembled WGS sequence"/>
</dbReference>
<dbReference type="InterPro" id="IPR043926">
    <property type="entry name" value="ABCG_dom"/>
</dbReference>
<dbReference type="GO" id="GO:0016020">
    <property type="term" value="C:membrane"/>
    <property type="evidence" value="ECO:0007669"/>
    <property type="project" value="UniProtKB-SubCell"/>
</dbReference>
<evidence type="ECO:0000256" key="8">
    <source>
        <dbReference type="SAM" id="Phobius"/>
    </source>
</evidence>
<evidence type="ECO:0000256" key="1">
    <source>
        <dbReference type="ARBA" id="ARBA00004141"/>
    </source>
</evidence>
<dbReference type="InterPro" id="IPR027417">
    <property type="entry name" value="P-loop_NTPase"/>
</dbReference>
<evidence type="ECO:0000256" key="4">
    <source>
        <dbReference type="ARBA" id="ARBA00022741"/>
    </source>
</evidence>
<dbReference type="InterPro" id="IPR050352">
    <property type="entry name" value="ABCG_transporters"/>
</dbReference>
<accession>A0A3N4KTI1</accession>
<dbReference type="FunFam" id="3.40.50.300:FF:000367">
    <property type="entry name" value="ABC transporter G family member 24"/>
    <property type="match status" value="1"/>
</dbReference>
<dbReference type="GO" id="GO:0016887">
    <property type="term" value="F:ATP hydrolysis activity"/>
    <property type="evidence" value="ECO:0007669"/>
    <property type="project" value="InterPro"/>
</dbReference>
<dbReference type="InParanoid" id="A0A3N4KTI1"/>
<evidence type="ECO:0000256" key="7">
    <source>
        <dbReference type="ARBA" id="ARBA00023136"/>
    </source>
</evidence>
<dbReference type="EMBL" id="ML119121">
    <property type="protein sequence ID" value="RPB13820.1"/>
    <property type="molecule type" value="Genomic_DNA"/>
</dbReference>
<evidence type="ECO:0000256" key="3">
    <source>
        <dbReference type="ARBA" id="ARBA00022692"/>
    </source>
</evidence>
<name>A0A3N4KTI1_9PEZI</name>
<organism evidence="10 11">
    <name type="scientific">Morchella conica CCBAS932</name>
    <dbReference type="NCBI Taxonomy" id="1392247"/>
    <lineage>
        <taxon>Eukaryota</taxon>
        <taxon>Fungi</taxon>
        <taxon>Dikarya</taxon>
        <taxon>Ascomycota</taxon>
        <taxon>Pezizomycotina</taxon>
        <taxon>Pezizomycetes</taxon>
        <taxon>Pezizales</taxon>
        <taxon>Morchellaceae</taxon>
        <taxon>Morchella</taxon>
    </lineage>
</organism>
<dbReference type="InterPro" id="IPR003593">
    <property type="entry name" value="AAA+_ATPase"/>
</dbReference>
<evidence type="ECO:0000313" key="11">
    <source>
        <dbReference type="Proteomes" id="UP000277580"/>
    </source>
</evidence>
<dbReference type="Pfam" id="PF19055">
    <property type="entry name" value="ABC2_membrane_7"/>
    <property type="match status" value="1"/>
</dbReference>
<evidence type="ECO:0000256" key="6">
    <source>
        <dbReference type="ARBA" id="ARBA00022989"/>
    </source>
</evidence>
<dbReference type="PANTHER" id="PTHR48041:SF91">
    <property type="entry name" value="ABC TRANSPORTER G FAMILY MEMBER 28"/>
    <property type="match status" value="1"/>
</dbReference>
<reference evidence="10 11" key="1">
    <citation type="journal article" date="2018" name="Nat. Ecol. Evol.">
        <title>Pezizomycetes genomes reveal the molecular basis of ectomycorrhizal truffle lifestyle.</title>
        <authorList>
            <person name="Murat C."/>
            <person name="Payen T."/>
            <person name="Noel B."/>
            <person name="Kuo A."/>
            <person name="Morin E."/>
            <person name="Chen J."/>
            <person name="Kohler A."/>
            <person name="Krizsan K."/>
            <person name="Balestrini R."/>
            <person name="Da Silva C."/>
            <person name="Montanini B."/>
            <person name="Hainaut M."/>
            <person name="Levati E."/>
            <person name="Barry K.W."/>
            <person name="Belfiori B."/>
            <person name="Cichocki N."/>
            <person name="Clum A."/>
            <person name="Dockter R.B."/>
            <person name="Fauchery L."/>
            <person name="Guy J."/>
            <person name="Iotti M."/>
            <person name="Le Tacon F."/>
            <person name="Lindquist E.A."/>
            <person name="Lipzen A."/>
            <person name="Malagnac F."/>
            <person name="Mello A."/>
            <person name="Molinier V."/>
            <person name="Miyauchi S."/>
            <person name="Poulain J."/>
            <person name="Riccioni C."/>
            <person name="Rubini A."/>
            <person name="Sitrit Y."/>
            <person name="Splivallo R."/>
            <person name="Traeger S."/>
            <person name="Wang M."/>
            <person name="Zifcakova L."/>
            <person name="Wipf D."/>
            <person name="Zambonelli A."/>
            <person name="Paolocci F."/>
            <person name="Nowrousian M."/>
            <person name="Ottonello S."/>
            <person name="Baldrian P."/>
            <person name="Spatafora J.W."/>
            <person name="Henrissat B."/>
            <person name="Nagy L.G."/>
            <person name="Aury J.M."/>
            <person name="Wincker P."/>
            <person name="Grigoriev I.V."/>
            <person name="Bonfante P."/>
            <person name="Martin F.M."/>
        </authorList>
    </citation>
    <scope>NUCLEOTIDE SEQUENCE [LARGE SCALE GENOMIC DNA]</scope>
    <source>
        <strain evidence="10 11">CCBAS932</strain>
    </source>
</reference>
<dbReference type="OrthoDB" id="66620at2759"/>
<dbReference type="Pfam" id="PF00005">
    <property type="entry name" value="ABC_tran"/>
    <property type="match status" value="1"/>
</dbReference>
<dbReference type="PROSITE" id="PS50893">
    <property type="entry name" value="ABC_TRANSPORTER_2"/>
    <property type="match status" value="1"/>
</dbReference>
<feature type="transmembrane region" description="Helical" evidence="8">
    <location>
        <begin position="789"/>
        <end position="810"/>
    </location>
</feature>
<dbReference type="STRING" id="1392247.A0A3N4KTI1"/>
<dbReference type="PANTHER" id="PTHR48041">
    <property type="entry name" value="ABC TRANSPORTER G FAMILY MEMBER 28"/>
    <property type="match status" value="1"/>
</dbReference>
<dbReference type="SUPFAM" id="SSF52540">
    <property type="entry name" value="P-loop containing nucleoside triphosphate hydrolases"/>
    <property type="match status" value="1"/>
</dbReference>